<sequence>MKRVFLLLCVLTLTCFSVNAQKAIYYLKSTGQNVNVRTGPGKHYRVLDCTGAYGSDGLKAQLYKGEVVGTDGIKRNGFTHVYYTGWYNQWYEGWVASQYLAPTTKCRACKGVGVFNRKCPDCNGEGYHSCCNFTGKAHCKSCEGIGYK</sequence>
<gene>
    <name evidence="2" type="ORF">C7Y71_007540</name>
</gene>
<keyword evidence="3" id="KW-1185">Reference proteome</keyword>
<organism evidence="2 3">
    <name type="scientific">Pseudoprevotella muciniphila</name>
    <dbReference type="NCBI Taxonomy" id="2133944"/>
    <lineage>
        <taxon>Bacteria</taxon>
        <taxon>Pseudomonadati</taxon>
        <taxon>Bacteroidota</taxon>
        <taxon>Bacteroidia</taxon>
        <taxon>Bacteroidales</taxon>
        <taxon>Prevotellaceae</taxon>
        <taxon>Pseudoprevotella</taxon>
    </lineage>
</organism>
<evidence type="ECO:0008006" key="4">
    <source>
        <dbReference type="Google" id="ProtNLM"/>
    </source>
</evidence>
<dbReference type="KEGG" id="alq:C7Y71_007540"/>
<reference evidence="2 3" key="1">
    <citation type="submission" date="2018-11" db="EMBL/GenBank/DDBJ databases">
        <authorList>
            <person name="Na S.W."/>
            <person name="Baik M."/>
        </authorList>
    </citation>
    <scope>NUCLEOTIDE SEQUENCE [LARGE SCALE GENOMIC DNA]</scope>
    <source>
        <strain evidence="2 3">E39</strain>
    </source>
</reference>
<evidence type="ECO:0000313" key="3">
    <source>
        <dbReference type="Proteomes" id="UP000249375"/>
    </source>
</evidence>
<feature type="chain" id="PRO_5024331058" description="SH3 domain-containing protein" evidence="1">
    <location>
        <begin position="21"/>
        <end position="148"/>
    </location>
</feature>
<dbReference type="EMBL" id="CP033459">
    <property type="protein sequence ID" value="QFQ12880.1"/>
    <property type="molecule type" value="Genomic_DNA"/>
</dbReference>
<dbReference type="Gene3D" id="2.30.30.40">
    <property type="entry name" value="SH3 Domains"/>
    <property type="match status" value="1"/>
</dbReference>
<protein>
    <recommendedName>
        <fullName evidence="4">SH3 domain-containing protein</fullName>
    </recommendedName>
</protein>
<proteinExistence type="predicted"/>
<accession>A0A5P8E7L7</accession>
<feature type="signal peptide" evidence="1">
    <location>
        <begin position="1"/>
        <end position="20"/>
    </location>
</feature>
<dbReference type="AlphaFoldDB" id="A0A5P8E7L7"/>
<evidence type="ECO:0000313" key="2">
    <source>
        <dbReference type="EMBL" id="QFQ12880.1"/>
    </source>
</evidence>
<dbReference type="Proteomes" id="UP000249375">
    <property type="component" value="Chromosome"/>
</dbReference>
<evidence type="ECO:0000256" key="1">
    <source>
        <dbReference type="SAM" id="SignalP"/>
    </source>
</evidence>
<dbReference type="OrthoDB" id="1159017at2"/>
<dbReference type="RefSeq" id="WP_111897949.1">
    <property type="nucleotide sequence ID" value="NZ_CP033459.1"/>
</dbReference>
<keyword evidence="1" id="KW-0732">Signal</keyword>
<name>A0A5P8E7L7_9BACT</name>